<feature type="non-terminal residue" evidence="2">
    <location>
        <position position="157"/>
    </location>
</feature>
<feature type="non-terminal residue" evidence="2">
    <location>
        <position position="1"/>
    </location>
</feature>
<sequence>AARRPHQRGDQLRPRGSARIPGRDGPPGPVVRGKAHRRHPLRPPARPGGVSVPLRAGRGGVAARRGGARDRARPGRHARARPDGARLLPDDAGGRASGPQRQRRGGPRPHVVRDPGDVLHRLSRQRQGRRLRPGDAPPVQAQRRGRLLRRGDERPAV</sequence>
<dbReference type="EMBL" id="CADCVT010000249">
    <property type="protein sequence ID" value="CAA9509694.1"/>
    <property type="molecule type" value="Genomic_DNA"/>
</dbReference>
<feature type="region of interest" description="Disordered" evidence="1">
    <location>
        <begin position="1"/>
        <end position="157"/>
    </location>
</feature>
<feature type="compositionally biased region" description="Basic and acidic residues" evidence="1">
    <location>
        <begin position="80"/>
        <end position="93"/>
    </location>
</feature>
<dbReference type="AlphaFoldDB" id="A0A6J4T0A5"/>
<evidence type="ECO:0000313" key="2">
    <source>
        <dbReference type="EMBL" id="CAA9509694.1"/>
    </source>
</evidence>
<accession>A0A6J4T0A5</accession>
<feature type="compositionally biased region" description="Basic residues" evidence="1">
    <location>
        <begin position="121"/>
        <end position="131"/>
    </location>
</feature>
<evidence type="ECO:0000256" key="1">
    <source>
        <dbReference type="SAM" id="MobiDB-lite"/>
    </source>
</evidence>
<feature type="compositionally biased region" description="Basic and acidic residues" evidence="1">
    <location>
        <begin position="111"/>
        <end position="120"/>
    </location>
</feature>
<reference evidence="2" key="1">
    <citation type="submission" date="2020-02" db="EMBL/GenBank/DDBJ databases">
        <authorList>
            <person name="Meier V. D."/>
        </authorList>
    </citation>
    <scope>NUCLEOTIDE SEQUENCE</scope>
    <source>
        <strain evidence="2">AVDCRST_MAG85</strain>
    </source>
</reference>
<name>A0A6J4T0A5_9ACTN</name>
<organism evidence="2">
    <name type="scientific">uncultured Solirubrobacteraceae bacterium</name>
    <dbReference type="NCBI Taxonomy" id="1162706"/>
    <lineage>
        <taxon>Bacteria</taxon>
        <taxon>Bacillati</taxon>
        <taxon>Actinomycetota</taxon>
        <taxon>Thermoleophilia</taxon>
        <taxon>Solirubrobacterales</taxon>
        <taxon>Solirubrobacteraceae</taxon>
        <taxon>environmental samples</taxon>
    </lineage>
</organism>
<gene>
    <name evidence="2" type="ORF">AVDCRST_MAG85-2264</name>
</gene>
<proteinExistence type="predicted"/>
<protein>
    <submittedName>
        <fullName evidence="2">Uncharacterized protein</fullName>
    </submittedName>
</protein>